<keyword evidence="1" id="KW-1133">Transmembrane helix</keyword>
<organism evidence="2 3">
    <name type="scientific">Litorimonas taeanensis</name>
    <dbReference type="NCBI Taxonomy" id="568099"/>
    <lineage>
        <taxon>Bacteria</taxon>
        <taxon>Pseudomonadati</taxon>
        <taxon>Pseudomonadota</taxon>
        <taxon>Alphaproteobacteria</taxon>
        <taxon>Maricaulales</taxon>
        <taxon>Robiginitomaculaceae</taxon>
    </lineage>
</organism>
<protein>
    <submittedName>
        <fullName evidence="2">Uncharacterized protein DUF3137</fullName>
    </submittedName>
</protein>
<evidence type="ECO:0000313" key="2">
    <source>
        <dbReference type="EMBL" id="RKQ71742.1"/>
    </source>
</evidence>
<dbReference type="EMBL" id="RBII01000001">
    <property type="protein sequence ID" value="RKQ71742.1"/>
    <property type="molecule type" value="Genomic_DNA"/>
</dbReference>
<dbReference type="InParanoid" id="A0A420WLF4"/>
<evidence type="ECO:0000313" key="3">
    <source>
        <dbReference type="Proteomes" id="UP000282211"/>
    </source>
</evidence>
<comment type="caution">
    <text evidence="2">The sequence shown here is derived from an EMBL/GenBank/DDBJ whole genome shotgun (WGS) entry which is preliminary data.</text>
</comment>
<dbReference type="AlphaFoldDB" id="A0A420WLF4"/>
<sequence>MQPSDFNIGHPELKGFEAHYDKEVLPYLQAQEAVRLDAILKTKILSAIIVVLSILATFLVFRLSSNPKFNILPMFLGAAAIMAVYAYLTASVRSATKEKIVGAICGYVGWTFVSKVKIPPDLTIWSTLRLLPKVDSFLSNRRASFEDHIFGAAHGTEFESIEFHIEERSDKKWRTLMRGQMMSLTFPQRFLGTTVVLRDKKIFQSKTIANMKRVGLVDPVFEDIFEAYGTDQVEARYLLTPTFMQRLVDLEKSVSGKNIRFGFCEGRLLIIVETPNQFEAGSMFSTLLSTERTQKILDEIAAVFHLVDGVMKPLPRHQ</sequence>
<feature type="transmembrane region" description="Helical" evidence="1">
    <location>
        <begin position="69"/>
        <end position="88"/>
    </location>
</feature>
<gene>
    <name evidence="2" type="ORF">DES40_1071</name>
</gene>
<dbReference type="InterPro" id="IPR021484">
    <property type="entry name" value="DUF3137"/>
</dbReference>
<keyword evidence="1" id="KW-0812">Transmembrane</keyword>
<keyword evidence="1" id="KW-0472">Membrane</keyword>
<dbReference type="Pfam" id="PF11335">
    <property type="entry name" value="DUF3137"/>
    <property type="match status" value="1"/>
</dbReference>
<dbReference type="RefSeq" id="WP_121099488.1">
    <property type="nucleotide sequence ID" value="NZ_RBII01000001.1"/>
</dbReference>
<keyword evidence="3" id="KW-1185">Reference proteome</keyword>
<feature type="transmembrane region" description="Helical" evidence="1">
    <location>
        <begin position="44"/>
        <end position="63"/>
    </location>
</feature>
<dbReference type="OrthoDB" id="4960523at2"/>
<evidence type="ECO:0000256" key="1">
    <source>
        <dbReference type="SAM" id="Phobius"/>
    </source>
</evidence>
<proteinExistence type="predicted"/>
<accession>A0A420WLF4</accession>
<dbReference type="Proteomes" id="UP000282211">
    <property type="component" value="Unassembled WGS sequence"/>
</dbReference>
<name>A0A420WLF4_9PROT</name>
<reference evidence="2 3" key="1">
    <citation type="submission" date="2018-10" db="EMBL/GenBank/DDBJ databases">
        <title>Genomic Encyclopedia of Type Strains, Phase IV (KMG-IV): sequencing the most valuable type-strain genomes for metagenomic binning, comparative biology and taxonomic classification.</title>
        <authorList>
            <person name="Goeker M."/>
        </authorList>
    </citation>
    <scope>NUCLEOTIDE SEQUENCE [LARGE SCALE GENOMIC DNA]</scope>
    <source>
        <strain evidence="2 3">DSM 22008</strain>
    </source>
</reference>